<sequence length="503" mass="54529">MWKHRDAAARGAAEYKGMVEAFKEGSLTPEQFAKGRGLYGVYAQRVPGTYMVRVRIPGGILDLDGLELVLGAARARGLLKVHATTRQDIQFHGLVLEETVRLVEDLARSGLSVKGSGGNGARNVALPPEAGFLEGEVFDVAPHGLAVERHLQEEPLAFSLPRKFKIALSPLDADPAGARIADLGLIARIRDGERGFCAYAGGGLGRNPKESLLLVDFLPERRLLALVRGTLEFFAREGDWKDRSKARLRHIRDRMGDKAFGEGILAAYAATGDIPLVLEEEGIPKGRRRKGSVSLRPPGGEYHLGELEQVRRHLQELPGPVCLRLTNNQGLWVGNLGVREARRFAAAFASLRPRFPLEGSLGCVGASICSIGIGKPQETLEAVVRRFLLEPPAIRRALPALQMSGCPSSCARHQVASIGCMGRIKKIDGSPVPAYTLFLGGSMDGAGVRMGDAYGEIRAVDLPDFLVALARLKVEAGAGEVDFDRFLEEQGEAVREMADRWKV</sequence>
<evidence type="ECO:0000259" key="7">
    <source>
        <dbReference type="Pfam" id="PF01077"/>
    </source>
</evidence>
<evidence type="ECO:0000313" key="10">
    <source>
        <dbReference type="Proteomes" id="UP000461585"/>
    </source>
</evidence>
<dbReference type="GO" id="GO:0020037">
    <property type="term" value="F:heme binding"/>
    <property type="evidence" value="ECO:0007669"/>
    <property type="project" value="InterPro"/>
</dbReference>
<keyword evidence="1" id="KW-0004">4Fe-4S</keyword>
<dbReference type="AlphaFoldDB" id="A0A7X5HTX8"/>
<dbReference type="Pfam" id="PF03460">
    <property type="entry name" value="NIR_SIR_ferr"/>
    <property type="match status" value="1"/>
</dbReference>
<dbReference type="GO" id="GO:0051539">
    <property type="term" value="F:4 iron, 4 sulfur cluster binding"/>
    <property type="evidence" value="ECO:0007669"/>
    <property type="project" value="UniProtKB-KW"/>
</dbReference>
<gene>
    <name evidence="9" type="ORF">GXN74_02400</name>
</gene>
<name>A0A7X5HTX8_9FIRM</name>
<dbReference type="PANTHER" id="PTHR32439:SF9">
    <property type="entry name" value="BLR3264 PROTEIN"/>
    <property type="match status" value="1"/>
</dbReference>
<evidence type="ECO:0000313" key="9">
    <source>
        <dbReference type="EMBL" id="NDL66600.1"/>
    </source>
</evidence>
<protein>
    <submittedName>
        <fullName evidence="9">Nitrite/sulfite reductase</fullName>
    </submittedName>
</protein>
<organism evidence="9 10">
    <name type="scientific">Anaerotalea alkaliphila</name>
    <dbReference type="NCBI Taxonomy" id="2662126"/>
    <lineage>
        <taxon>Bacteria</taxon>
        <taxon>Bacillati</taxon>
        <taxon>Bacillota</taxon>
        <taxon>Clostridia</taxon>
        <taxon>Eubacteriales</taxon>
        <taxon>Anaerotalea</taxon>
    </lineage>
</organism>
<dbReference type="GO" id="GO:0046872">
    <property type="term" value="F:metal ion binding"/>
    <property type="evidence" value="ECO:0007669"/>
    <property type="project" value="UniProtKB-KW"/>
</dbReference>
<proteinExistence type="predicted"/>
<evidence type="ECO:0000256" key="1">
    <source>
        <dbReference type="ARBA" id="ARBA00022485"/>
    </source>
</evidence>
<reference evidence="9 10" key="1">
    <citation type="submission" date="2020-01" db="EMBL/GenBank/DDBJ databases">
        <title>Anaeroalcalibacter tamaniensis gen. nov., sp. nov., moderately halophilic strictly anaerobic fermenter bacterium from mud volcano of Taman peninsula.</title>
        <authorList>
            <person name="Frolova A."/>
            <person name="Merkel A.Y."/>
            <person name="Slobodkin A.I."/>
        </authorList>
    </citation>
    <scope>NUCLEOTIDE SEQUENCE [LARGE SCALE GENOMIC DNA]</scope>
    <source>
        <strain evidence="9 10">F-3ap</strain>
    </source>
</reference>
<dbReference type="RefSeq" id="WP_162369330.1">
    <property type="nucleotide sequence ID" value="NZ_JAAEEH010000004.1"/>
</dbReference>
<keyword evidence="5" id="KW-0408">Iron</keyword>
<evidence type="ECO:0000256" key="5">
    <source>
        <dbReference type="ARBA" id="ARBA00023004"/>
    </source>
</evidence>
<dbReference type="InterPro" id="IPR051329">
    <property type="entry name" value="NIR_SIR_4Fe-4S"/>
</dbReference>
<dbReference type="Pfam" id="PF01077">
    <property type="entry name" value="NIR_SIR"/>
    <property type="match status" value="1"/>
</dbReference>
<evidence type="ECO:0000259" key="8">
    <source>
        <dbReference type="Pfam" id="PF03460"/>
    </source>
</evidence>
<dbReference type="InterPro" id="IPR036136">
    <property type="entry name" value="Nit/Sulf_reduc_fer-like_dom_sf"/>
</dbReference>
<keyword evidence="4" id="KW-0560">Oxidoreductase</keyword>
<accession>A0A7X5HTX8</accession>
<dbReference type="SUPFAM" id="SSF56014">
    <property type="entry name" value="Nitrite and sulphite reductase 4Fe-4S domain-like"/>
    <property type="match status" value="2"/>
</dbReference>
<dbReference type="InterPro" id="IPR006066">
    <property type="entry name" value="NO2/SO3_Rdtase_FeS/sirohaem_BS"/>
</dbReference>
<dbReference type="PANTHER" id="PTHR32439">
    <property type="entry name" value="FERREDOXIN--NITRITE REDUCTASE, CHLOROPLASTIC"/>
    <property type="match status" value="1"/>
</dbReference>
<keyword evidence="10" id="KW-1185">Reference proteome</keyword>
<evidence type="ECO:0000256" key="3">
    <source>
        <dbReference type="ARBA" id="ARBA00022723"/>
    </source>
</evidence>
<dbReference type="Gene3D" id="3.90.480.10">
    <property type="entry name" value="Sulfite Reductase Hemoprotein,Domain 2"/>
    <property type="match status" value="1"/>
</dbReference>
<dbReference type="EMBL" id="JAAEEH010000004">
    <property type="protein sequence ID" value="NDL66600.1"/>
    <property type="molecule type" value="Genomic_DNA"/>
</dbReference>
<evidence type="ECO:0000256" key="4">
    <source>
        <dbReference type="ARBA" id="ARBA00023002"/>
    </source>
</evidence>
<comment type="caution">
    <text evidence="9">The sequence shown here is derived from an EMBL/GenBank/DDBJ whole genome shotgun (WGS) entry which is preliminary data.</text>
</comment>
<dbReference type="GO" id="GO:0016491">
    <property type="term" value="F:oxidoreductase activity"/>
    <property type="evidence" value="ECO:0007669"/>
    <property type="project" value="UniProtKB-KW"/>
</dbReference>
<dbReference type="SUPFAM" id="SSF55124">
    <property type="entry name" value="Nitrite/Sulfite reductase N-terminal domain-like"/>
    <property type="match status" value="1"/>
</dbReference>
<keyword evidence="3" id="KW-0479">Metal-binding</keyword>
<keyword evidence="2" id="KW-0349">Heme</keyword>
<dbReference type="PRINTS" id="PR00397">
    <property type="entry name" value="SIROHAEM"/>
</dbReference>
<dbReference type="InterPro" id="IPR005117">
    <property type="entry name" value="NiRdtase/SiRdtase_haem-b_fer"/>
</dbReference>
<dbReference type="InterPro" id="IPR045854">
    <property type="entry name" value="NO2/SO3_Rdtase_4Fe4S_sf"/>
</dbReference>
<evidence type="ECO:0000256" key="2">
    <source>
        <dbReference type="ARBA" id="ARBA00022617"/>
    </source>
</evidence>
<keyword evidence="6" id="KW-0411">Iron-sulfur</keyword>
<evidence type="ECO:0000256" key="6">
    <source>
        <dbReference type="ARBA" id="ARBA00023014"/>
    </source>
</evidence>
<feature type="domain" description="Nitrite/Sulfite reductase ferredoxin-like" evidence="8">
    <location>
        <begin position="42"/>
        <end position="107"/>
    </location>
</feature>
<dbReference type="InterPro" id="IPR006067">
    <property type="entry name" value="NO2/SO3_Rdtase_4Fe4S_dom"/>
</dbReference>
<dbReference type="Gene3D" id="3.30.413.10">
    <property type="entry name" value="Sulfite Reductase Hemoprotein, domain 1"/>
    <property type="match status" value="2"/>
</dbReference>
<feature type="domain" description="Nitrite/sulphite reductase 4Fe-4S" evidence="7">
    <location>
        <begin position="118"/>
        <end position="262"/>
    </location>
</feature>
<dbReference type="Proteomes" id="UP000461585">
    <property type="component" value="Unassembled WGS sequence"/>
</dbReference>